<gene>
    <name evidence="1" type="ORF">ACFWSS_25745</name>
</gene>
<dbReference type="EMBL" id="JBHXOF010000019">
    <property type="protein sequence ID" value="MFD4216276.1"/>
    <property type="molecule type" value="Genomic_DNA"/>
</dbReference>
<evidence type="ECO:0000313" key="1">
    <source>
        <dbReference type="EMBL" id="MFD4216276.1"/>
    </source>
</evidence>
<sequence>MAQERICVEPAVMEQQQSDQAVLDHQHRQYATLDAVCQGLVHLELAPVPDAVDIRVRRQLRVHHRHRAFVALQQAVLEDGAAGEGQHALPALFVAQVRPEADPVVGQTGDHHVVVTCGARGNR</sequence>
<dbReference type="RefSeq" id="WP_382827068.1">
    <property type="nucleotide sequence ID" value="NZ_JBHXLY010000015.1"/>
</dbReference>
<name>A0ABW6EQL2_9ACTN</name>
<protein>
    <submittedName>
        <fullName evidence="1">Uncharacterized protein</fullName>
    </submittedName>
</protein>
<proteinExistence type="predicted"/>
<reference evidence="1 2" key="1">
    <citation type="submission" date="2024-09" db="EMBL/GenBank/DDBJ databases">
        <title>The Natural Products Discovery Center: Release of the First 8490 Sequenced Strains for Exploring Actinobacteria Biosynthetic Diversity.</title>
        <authorList>
            <person name="Kalkreuter E."/>
            <person name="Kautsar S.A."/>
            <person name="Yang D."/>
            <person name="Bader C.D."/>
            <person name="Teijaro C.N."/>
            <person name="Fluegel L."/>
            <person name="Davis C.M."/>
            <person name="Simpson J.R."/>
            <person name="Lauterbach L."/>
            <person name="Steele A.D."/>
            <person name="Gui C."/>
            <person name="Meng S."/>
            <person name="Li G."/>
            <person name="Viehrig K."/>
            <person name="Ye F."/>
            <person name="Su P."/>
            <person name="Kiefer A.F."/>
            <person name="Nichols A."/>
            <person name="Cepeda A.J."/>
            <person name="Yan W."/>
            <person name="Fan B."/>
            <person name="Jiang Y."/>
            <person name="Adhikari A."/>
            <person name="Zheng C.-J."/>
            <person name="Schuster L."/>
            <person name="Cowan T.M."/>
            <person name="Smanski M.J."/>
            <person name="Chevrette M.G."/>
            <person name="De Carvalho L.P.S."/>
            <person name="Shen B."/>
        </authorList>
    </citation>
    <scope>NUCLEOTIDE SEQUENCE [LARGE SCALE GENOMIC DNA]</scope>
    <source>
        <strain evidence="1 2">NPDC058546</strain>
    </source>
</reference>
<comment type="caution">
    <text evidence="1">The sequence shown here is derived from an EMBL/GenBank/DDBJ whole genome shotgun (WGS) entry which is preliminary data.</text>
</comment>
<dbReference type="Proteomes" id="UP001598251">
    <property type="component" value="Unassembled WGS sequence"/>
</dbReference>
<evidence type="ECO:0000313" key="2">
    <source>
        <dbReference type="Proteomes" id="UP001598251"/>
    </source>
</evidence>
<keyword evidence="2" id="KW-1185">Reference proteome</keyword>
<accession>A0ABW6EQL2</accession>
<organism evidence="1 2">
    <name type="scientific">Streptomyces sindenensis</name>
    <dbReference type="NCBI Taxonomy" id="67363"/>
    <lineage>
        <taxon>Bacteria</taxon>
        <taxon>Bacillati</taxon>
        <taxon>Actinomycetota</taxon>
        <taxon>Actinomycetes</taxon>
        <taxon>Kitasatosporales</taxon>
        <taxon>Streptomycetaceae</taxon>
        <taxon>Streptomyces</taxon>
    </lineage>
</organism>